<evidence type="ECO:0000256" key="1">
    <source>
        <dbReference type="SAM" id="SignalP"/>
    </source>
</evidence>
<accession>A0A2K1DYG9</accession>
<dbReference type="Proteomes" id="UP000236641">
    <property type="component" value="Unassembled WGS sequence"/>
</dbReference>
<evidence type="ECO:0000313" key="3">
    <source>
        <dbReference type="Proteomes" id="UP000236641"/>
    </source>
</evidence>
<dbReference type="AlphaFoldDB" id="A0A2K1DYG9"/>
<gene>
    <name evidence="2" type="ORF">C1T31_08800</name>
</gene>
<dbReference type="RefSeq" id="WP_103052119.1">
    <property type="nucleotide sequence ID" value="NZ_POWF01000004.1"/>
</dbReference>
<comment type="caution">
    <text evidence="2">The sequence shown here is derived from an EMBL/GenBank/DDBJ whole genome shotgun (WGS) entry which is preliminary data.</text>
</comment>
<proteinExistence type="predicted"/>
<keyword evidence="3" id="KW-1185">Reference proteome</keyword>
<dbReference type="OrthoDB" id="1121030at2"/>
<feature type="signal peptide" evidence="1">
    <location>
        <begin position="1"/>
        <end position="18"/>
    </location>
</feature>
<reference evidence="2 3" key="1">
    <citation type="submission" date="2018-01" db="EMBL/GenBank/DDBJ databases">
        <title>The draft genome of Hanstruepera neustonica JCM19743.</title>
        <authorList>
            <person name="He R.-H."/>
            <person name="Du Z.-J."/>
        </authorList>
    </citation>
    <scope>NUCLEOTIDE SEQUENCE [LARGE SCALE GENOMIC DNA]</scope>
    <source>
        <strain evidence="2 3">JCM19743</strain>
    </source>
</reference>
<organism evidence="2 3">
    <name type="scientific">Hanstruepera neustonica</name>
    <dbReference type="NCBI Taxonomy" id="1445657"/>
    <lineage>
        <taxon>Bacteria</taxon>
        <taxon>Pseudomonadati</taxon>
        <taxon>Bacteroidota</taxon>
        <taxon>Flavobacteriia</taxon>
        <taxon>Flavobacteriales</taxon>
        <taxon>Flavobacteriaceae</taxon>
        <taxon>Hanstruepera</taxon>
    </lineage>
</organism>
<dbReference type="InterPro" id="IPR045767">
    <property type="entry name" value="DUF6134"/>
</dbReference>
<protein>
    <submittedName>
        <fullName evidence="2">Uncharacterized protein</fullName>
    </submittedName>
</protein>
<dbReference type="EMBL" id="POWF01000004">
    <property type="protein sequence ID" value="PNQ73079.1"/>
    <property type="molecule type" value="Genomic_DNA"/>
</dbReference>
<name>A0A2K1DYG9_9FLAO</name>
<keyword evidence="1" id="KW-0732">Signal</keyword>
<evidence type="ECO:0000313" key="2">
    <source>
        <dbReference type="EMBL" id="PNQ73079.1"/>
    </source>
</evidence>
<sequence>MKTLLCLLLVSSVWIANSQTTTRNFEVLHDSRHLGTLHATKTVTGDQVVYTSHTEIAYQLMVNIEVTYDYDVTFVKGELQEAKAHITVRGNDKTKVNTVKKGSGYEFYSEGELVKTIKGSITHSIIQLLFDEPIGVTRIYAEEHGEYHELRELADHTYLKTAPSGKKNTYFYRNGELYKSDVNAGIIKFSIVKKD</sequence>
<feature type="chain" id="PRO_5014357923" evidence="1">
    <location>
        <begin position="19"/>
        <end position="195"/>
    </location>
</feature>
<dbReference type="Pfam" id="PF19630">
    <property type="entry name" value="DUF6134"/>
    <property type="match status" value="1"/>
</dbReference>